<evidence type="ECO:0000259" key="9">
    <source>
        <dbReference type="Pfam" id="PF08533"/>
    </source>
</evidence>
<dbReference type="InterPro" id="IPR013529">
    <property type="entry name" value="Glyco_hydro_42_N"/>
</dbReference>
<dbReference type="PANTHER" id="PTHR36447">
    <property type="entry name" value="BETA-GALACTOSIDASE GANA"/>
    <property type="match status" value="1"/>
</dbReference>
<comment type="catalytic activity">
    <reaction evidence="1 6">
        <text>Hydrolysis of terminal non-reducing beta-D-galactose residues in beta-D-galactosides.</text>
        <dbReference type="EC" id="3.2.1.23"/>
    </reaction>
</comment>
<accession>A0ABN1Z8B8</accession>
<dbReference type="Pfam" id="PF08533">
    <property type="entry name" value="Glyco_hydro_42C"/>
    <property type="match status" value="1"/>
</dbReference>
<dbReference type="PANTHER" id="PTHR36447:SF1">
    <property type="entry name" value="BETA-GALACTOSIDASE GANA"/>
    <property type="match status" value="1"/>
</dbReference>
<feature type="domain" description="Beta-galactosidase C-terminal" evidence="9">
    <location>
        <begin position="630"/>
        <end position="684"/>
    </location>
</feature>
<dbReference type="InterPro" id="IPR013739">
    <property type="entry name" value="Beta_galactosidase_C"/>
</dbReference>
<dbReference type="PIRSF" id="PIRSF001084">
    <property type="entry name" value="B-galactosidase"/>
    <property type="match status" value="1"/>
</dbReference>
<dbReference type="InterPro" id="IPR013780">
    <property type="entry name" value="Glyco_hydro_b"/>
</dbReference>
<reference evidence="10 11" key="1">
    <citation type="journal article" date="2019" name="Int. J. Syst. Evol. Microbiol.">
        <title>The Global Catalogue of Microorganisms (GCM) 10K type strain sequencing project: providing services to taxonomists for standard genome sequencing and annotation.</title>
        <authorList>
            <consortium name="The Broad Institute Genomics Platform"/>
            <consortium name="The Broad Institute Genome Sequencing Center for Infectious Disease"/>
            <person name="Wu L."/>
            <person name="Ma J."/>
        </authorList>
    </citation>
    <scope>NUCLEOTIDE SEQUENCE [LARGE SCALE GENOMIC DNA]</scope>
    <source>
        <strain evidence="10 11">JCM 12140</strain>
    </source>
</reference>
<dbReference type="EC" id="3.2.1.23" evidence="3 6"/>
<comment type="similarity">
    <text evidence="2 6">Belongs to the glycosyl hydrolase 42 family.</text>
</comment>
<dbReference type="EMBL" id="BAAAJX010000001">
    <property type="protein sequence ID" value="GAA1491794.1"/>
    <property type="molecule type" value="Genomic_DNA"/>
</dbReference>
<keyword evidence="4 6" id="KW-0378">Hydrolase</keyword>
<feature type="domain" description="Beta-galactosidase trimerisation" evidence="8">
    <location>
        <begin position="420"/>
        <end position="621"/>
    </location>
</feature>
<feature type="domain" description="Glycoside hydrolase family 42 N-terminal" evidence="7">
    <location>
        <begin position="39"/>
        <end position="407"/>
    </location>
</feature>
<evidence type="ECO:0000256" key="2">
    <source>
        <dbReference type="ARBA" id="ARBA00005940"/>
    </source>
</evidence>
<gene>
    <name evidence="10" type="ORF">GCM10009627_01400</name>
</gene>
<dbReference type="Pfam" id="PF02449">
    <property type="entry name" value="Glyco_hydro_42"/>
    <property type="match status" value="1"/>
</dbReference>
<evidence type="ECO:0000259" key="8">
    <source>
        <dbReference type="Pfam" id="PF08532"/>
    </source>
</evidence>
<dbReference type="InterPro" id="IPR003476">
    <property type="entry name" value="Glyco_hydro_42"/>
</dbReference>
<protein>
    <recommendedName>
        <fullName evidence="3 6">Beta-galactosidase</fullName>
        <shortName evidence="6">Beta-gal</shortName>
        <ecNumber evidence="3 6">3.2.1.23</ecNumber>
    </recommendedName>
</protein>
<dbReference type="CDD" id="cd03143">
    <property type="entry name" value="A4_beta-galactosidase_middle_domain"/>
    <property type="match status" value="1"/>
</dbReference>
<organism evidence="10 11">
    <name type="scientific">Curtobacterium herbarum</name>
    <dbReference type="NCBI Taxonomy" id="150122"/>
    <lineage>
        <taxon>Bacteria</taxon>
        <taxon>Bacillati</taxon>
        <taxon>Actinomycetota</taxon>
        <taxon>Actinomycetes</taxon>
        <taxon>Micrococcales</taxon>
        <taxon>Microbacteriaceae</taxon>
        <taxon>Curtobacterium</taxon>
    </lineage>
</organism>
<sequence>MTTTLPAPVGDAPAAPVAAVEPAESALGLGSTGLAFGCDYNPEQWDHATWVEDVRLMREAGITIVAINVFGWSQVEPRPGEYDFTALDTVIDLLHGAGIAVDLGTGTASTPAWLTTMHPEVLPVTVDGTTRFPGGRQAFCPASPIYRRYALALVEATAARYGDHPAVRLWHVSNELGCHNARCWCDVSADAFRTWLRARHGSIEALNTAWGTAFWSQRYGSFDEVLPPRLTLSTGNPAQQIDFDRFSSDTLLEHHRAETAVIRRHSTKPVTTNFMVAAHITAMDYWSWTGDMDVIANDHYLDNRLPRPNVELSFAADTTRGLAGGAPWLLMEHSTGAVNWQPRNLAKAPGEMLRNTAAHIARGADGVCFFQWRASVQGSEKFHSALLPHAGTDSQGWRDVVALGALVDRLGELRGSRVTADVALVFSWENQWAADLEAHPTTAVRYLEQVHALYTALWDLGVTVDVVAPGAPLDDHSVVIVPELYLVRDEHAAVIADHVERGGHALVTFFSGIVDEQDRVRTGGYPGAFREVLGIRVDEFQPLAEGDVVELSDGGTATTWSEPVELLDAASIVDYATGPLAGRPAVTRNDHGAGSAWYLSTVLDDASLQSLVQKVLAEAGVHGDPATAPGLEVVRRRDDEHEWVFLLNHSDRTVQHHEAGHELVTDQAVAGVTAIEPGGTQIIRTDRKRS</sequence>
<dbReference type="SUPFAM" id="SSF52317">
    <property type="entry name" value="Class I glutamine amidotransferase-like"/>
    <property type="match status" value="1"/>
</dbReference>
<dbReference type="Gene3D" id="3.20.20.80">
    <property type="entry name" value="Glycosidases"/>
    <property type="match status" value="1"/>
</dbReference>
<dbReference type="Proteomes" id="UP001501742">
    <property type="component" value="Unassembled WGS sequence"/>
</dbReference>
<keyword evidence="5 6" id="KW-0326">Glycosidase</keyword>
<dbReference type="RefSeq" id="WP_307839455.1">
    <property type="nucleotide sequence ID" value="NZ_BAAAJX010000001.1"/>
</dbReference>
<comment type="caution">
    <text evidence="10">The sequence shown here is derived from an EMBL/GenBank/DDBJ whole genome shotgun (WGS) entry which is preliminary data.</text>
</comment>
<dbReference type="InterPro" id="IPR017853">
    <property type="entry name" value="GH"/>
</dbReference>
<name>A0ABN1Z8B8_9MICO</name>
<dbReference type="Gene3D" id="2.60.40.1180">
    <property type="entry name" value="Golgi alpha-mannosidase II"/>
    <property type="match status" value="1"/>
</dbReference>
<dbReference type="Pfam" id="PF08532">
    <property type="entry name" value="Glyco_hydro_42M"/>
    <property type="match status" value="1"/>
</dbReference>
<dbReference type="Gene3D" id="3.40.50.880">
    <property type="match status" value="1"/>
</dbReference>
<dbReference type="SUPFAM" id="SSF51445">
    <property type="entry name" value="(Trans)glycosidases"/>
    <property type="match status" value="1"/>
</dbReference>
<evidence type="ECO:0000313" key="11">
    <source>
        <dbReference type="Proteomes" id="UP001501742"/>
    </source>
</evidence>
<evidence type="ECO:0000259" key="7">
    <source>
        <dbReference type="Pfam" id="PF02449"/>
    </source>
</evidence>
<evidence type="ECO:0000256" key="4">
    <source>
        <dbReference type="ARBA" id="ARBA00022801"/>
    </source>
</evidence>
<dbReference type="InterPro" id="IPR029062">
    <property type="entry name" value="Class_I_gatase-like"/>
</dbReference>
<evidence type="ECO:0000256" key="3">
    <source>
        <dbReference type="ARBA" id="ARBA00012756"/>
    </source>
</evidence>
<evidence type="ECO:0000256" key="6">
    <source>
        <dbReference type="PIRNR" id="PIRNR001084"/>
    </source>
</evidence>
<dbReference type="InterPro" id="IPR013738">
    <property type="entry name" value="Beta_galactosidase_Trimer"/>
</dbReference>
<evidence type="ECO:0000256" key="5">
    <source>
        <dbReference type="ARBA" id="ARBA00023295"/>
    </source>
</evidence>
<evidence type="ECO:0000256" key="1">
    <source>
        <dbReference type="ARBA" id="ARBA00001412"/>
    </source>
</evidence>
<evidence type="ECO:0000313" key="10">
    <source>
        <dbReference type="EMBL" id="GAA1491794.1"/>
    </source>
</evidence>
<keyword evidence="11" id="KW-1185">Reference proteome</keyword>
<proteinExistence type="inferred from homology"/>